<evidence type="ECO:0000259" key="11">
    <source>
        <dbReference type="PROSITE" id="PS50004"/>
    </source>
</evidence>
<feature type="region of interest" description="Disordered" evidence="10">
    <location>
        <begin position="47"/>
        <end position="167"/>
    </location>
</feature>
<dbReference type="GeneID" id="68094715"/>
<comment type="subcellular location">
    <subcellularLocation>
        <location evidence="2">Cell membrane</location>
    </subcellularLocation>
    <subcellularLocation>
        <location evidence="1">Nucleus</location>
    </subcellularLocation>
</comment>
<feature type="compositionally biased region" description="Basic and acidic residues" evidence="10">
    <location>
        <begin position="111"/>
        <end position="120"/>
    </location>
</feature>
<feature type="compositionally biased region" description="Basic residues" evidence="10">
    <location>
        <begin position="94"/>
        <end position="110"/>
    </location>
</feature>
<feature type="compositionally biased region" description="Polar residues" evidence="10">
    <location>
        <begin position="121"/>
        <end position="154"/>
    </location>
</feature>
<dbReference type="InterPro" id="IPR000008">
    <property type="entry name" value="C2_dom"/>
</dbReference>
<dbReference type="InterPro" id="IPR035892">
    <property type="entry name" value="C2_domain_sf"/>
</dbReference>
<comment type="caution">
    <text evidence="12">The sequence shown here is derived from an EMBL/GenBank/DDBJ whole genome shotgun (WGS) entry which is preliminary data.</text>
</comment>
<feature type="compositionally biased region" description="Polar residues" evidence="10">
    <location>
        <begin position="298"/>
        <end position="308"/>
    </location>
</feature>
<evidence type="ECO:0000256" key="2">
    <source>
        <dbReference type="ARBA" id="ARBA00004236"/>
    </source>
</evidence>
<organism evidence="12 13">
    <name type="scientific">Naegleria lovaniensis</name>
    <name type="common">Amoeba</name>
    <dbReference type="NCBI Taxonomy" id="51637"/>
    <lineage>
        <taxon>Eukaryota</taxon>
        <taxon>Discoba</taxon>
        <taxon>Heterolobosea</taxon>
        <taxon>Tetramitia</taxon>
        <taxon>Eutetramitia</taxon>
        <taxon>Vahlkampfiidae</taxon>
        <taxon>Naegleria</taxon>
    </lineage>
</organism>
<dbReference type="Pfam" id="PF00168">
    <property type="entry name" value="C2"/>
    <property type="match status" value="1"/>
</dbReference>
<evidence type="ECO:0000256" key="3">
    <source>
        <dbReference type="ARBA" id="ARBA00022475"/>
    </source>
</evidence>
<evidence type="ECO:0000313" key="12">
    <source>
        <dbReference type="EMBL" id="KAG2386515.1"/>
    </source>
</evidence>
<dbReference type="Proteomes" id="UP000816034">
    <property type="component" value="Unassembled WGS sequence"/>
</dbReference>
<keyword evidence="3" id="KW-1003">Cell membrane</keyword>
<feature type="compositionally biased region" description="Low complexity" evidence="10">
    <location>
        <begin position="310"/>
        <end position="369"/>
    </location>
</feature>
<dbReference type="SUPFAM" id="SSF49562">
    <property type="entry name" value="C2 domain (Calcium/lipid-binding domain, CaLB)"/>
    <property type="match status" value="1"/>
</dbReference>
<keyword evidence="5" id="KW-0479">Metal-binding</keyword>
<proteinExistence type="inferred from homology"/>
<evidence type="ECO:0000256" key="8">
    <source>
        <dbReference type="ARBA" id="ARBA00023242"/>
    </source>
</evidence>
<dbReference type="InterPro" id="IPR044562">
    <property type="entry name" value="CAR1-11"/>
</dbReference>
<sequence>MEFIRALKKRKANPPSTTDEGSTTTTSDNTSSNGSFFYNLFFGSPSKSNKSASNIACTSSKKRTQDHGQQDYYHSSSSEDEEENKENQQQQHSTTKKKKRTTSKYPHLKKQRDEIKKMKDSIQSLGSSDASKNLSNATLGCSMTSKENLSSLHSTTTTTTPQSRGKKKSLLGHLFSFTSANDAESPQPIQKEPLNSPTCVGGTTFVSKISEMTKQDLDRMKGVYRSPLYTNTPPKPNRNVMSPLITQSSNSLLFNENNHSMIRELVSPSSILIASNMMIPPTIQTHSKTLDSRRKSTPNESLYDTNPLINGMMTTNTSNSHSRSSMESIPPILSSSSTQHSLSREQSSSSGFSTHSLGTLSSSHSSGTTPCSNGSRPLSIHYGNCPSLTSTQQLLENVPQFPYVFNLILFRGSKIKNSGNGFKDHSNVYAVVEVGNHKKTSSVIKNSSNPVWNEQFQLMFSSPVDPFDQNISTGMNRSVVSIRLYDHDDIFEHEFLGKVEIPLHDLIVQCGHDTGKFNGNGQLIMKRSSTIKEVVKLQNVECGQIEIQYRVEHHVKKTLHNVDVVKYNFF</sequence>
<dbReference type="CDD" id="cd00030">
    <property type="entry name" value="C2"/>
    <property type="match status" value="1"/>
</dbReference>
<gene>
    <name evidence="12" type="ORF">C9374_002259</name>
</gene>
<feature type="domain" description="C2" evidence="11">
    <location>
        <begin position="386"/>
        <end position="517"/>
    </location>
</feature>
<dbReference type="PANTHER" id="PTHR45933:SF5">
    <property type="entry name" value="PROTEIN C2-DOMAIN ABA-RELATED 4"/>
    <property type="match status" value="1"/>
</dbReference>
<accession>A0AA88KK85</accession>
<dbReference type="GO" id="GO:0005886">
    <property type="term" value="C:plasma membrane"/>
    <property type="evidence" value="ECO:0007669"/>
    <property type="project" value="UniProtKB-SubCell"/>
</dbReference>
<keyword evidence="8" id="KW-0539">Nucleus</keyword>
<dbReference type="RefSeq" id="XP_044550507.1">
    <property type="nucleotide sequence ID" value="XM_044691657.1"/>
</dbReference>
<keyword evidence="6" id="KW-0106">Calcium</keyword>
<evidence type="ECO:0000256" key="7">
    <source>
        <dbReference type="ARBA" id="ARBA00023136"/>
    </source>
</evidence>
<feature type="compositionally biased region" description="Basic residues" evidence="10">
    <location>
        <begin position="1"/>
        <end position="12"/>
    </location>
</feature>
<evidence type="ECO:0000256" key="9">
    <source>
        <dbReference type="ARBA" id="ARBA00024037"/>
    </source>
</evidence>
<feature type="compositionally biased region" description="Low complexity" evidence="10">
    <location>
        <begin position="16"/>
        <end position="34"/>
    </location>
</feature>
<dbReference type="GO" id="GO:0009738">
    <property type="term" value="P:abscisic acid-activated signaling pathway"/>
    <property type="evidence" value="ECO:0007669"/>
    <property type="project" value="UniProtKB-KW"/>
</dbReference>
<evidence type="ECO:0000256" key="1">
    <source>
        <dbReference type="ARBA" id="ARBA00004123"/>
    </source>
</evidence>
<reference evidence="12 13" key="1">
    <citation type="journal article" date="2018" name="BMC Genomics">
        <title>The genome of Naegleria lovaniensis, the basis for a comparative approach to unravel pathogenicity factors of the human pathogenic amoeba N. fowleri.</title>
        <authorList>
            <person name="Liechti N."/>
            <person name="Schurch N."/>
            <person name="Bruggmann R."/>
            <person name="Wittwer M."/>
        </authorList>
    </citation>
    <scope>NUCLEOTIDE SEQUENCE [LARGE SCALE GENOMIC DNA]</scope>
    <source>
        <strain evidence="12 13">ATCC 30569</strain>
    </source>
</reference>
<feature type="region of interest" description="Disordered" evidence="10">
    <location>
        <begin position="179"/>
        <end position="198"/>
    </location>
</feature>
<dbReference type="AlphaFoldDB" id="A0AA88KK85"/>
<dbReference type="EMBL" id="PYSW02000015">
    <property type="protein sequence ID" value="KAG2386515.1"/>
    <property type="molecule type" value="Genomic_DNA"/>
</dbReference>
<keyword evidence="13" id="KW-1185">Reference proteome</keyword>
<feature type="region of interest" description="Disordered" evidence="10">
    <location>
        <begin position="286"/>
        <end position="373"/>
    </location>
</feature>
<evidence type="ECO:0000256" key="4">
    <source>
        <dbReference type="ARBA" id="ARBA00022682"/>
    </source>
</evidence>
<dbReference type="SMART" id="SM00239">
    <property type="entry name" value="C2"/>
    <property type="match status" value="1"/>
</dbReference>
<dbReference type="PROSITE" id="PS50004">
    <property type="entry name" value="C2"/>
    <property type="match status" value="1"/>
</dbReference>
<evidence type="ECO:0000313" key="13">
    <source>
        <dbReference type="Proteomes" id="UP000816034"/>
    </source>
</evidence>
<name>A0AA88KK85_NAELO</name>
<keyword evidence="4" id="KW-0938">Abscisic acid signaling pathway</keyword>
<comment type="similarity">
    <text evidence="9">Belongs to the plant CAR protein family.</text>
</comment>
<keyword evidence="7" id="KW-0472">Membrane</keyword>
<feature type="region of interest" description="Disordered" evidence="10">
    <location>
        <begin position="1"/>
        <end position="34"/>
    </location>
</feature>
<dbReference type="Gene3D" id="2.60.40.150">
    <property type="entry name" value="C2 domain"/>
    <property type="match status" value="1"/>
</dbReference>
<dbReference type="GO" id="GO:0005634">
    <property type="term" value="C:nucleus"/>
    <property type="evidence" value="ECO:0007669"/>
    <property type="project" value="UniProtKB-SubCell"/>
</dbReference>
<dbReference type="PANTHER" id="PTHR45933">
    <property type="entry name" value="PROTEIN C2-DOMAIN ABA-RELATED 4"/>
    <property type="match status" value="1"/>
</dbReference>
<protein>
    <recommendedName>
        <fullName evidence="11">C2 domain-containing protein</fullName>
    </recommendedName>
</protein>
<evidence type="ECO:0000256" key="5">
    <source>
        <dbReference type="ARBA" id="ARBA00022723"/>
    </source>
</evidence>
<feature type="compositionally biased region" description="Polar residues" evidence="10">
    <location>
        <begin position="47"/>
        <end position="59"/>
    </location>
</feature>
<dbReference type="GO" id="GO:0046872">
    <property type="term" value="F:metal ion binding"/>
    <property type="evidence" value="ECO:0007669"/>
    <property type="project" value="UniProtKB-KW"/>
</dbReference>
<evidence type="ECO:0000256" key="10">
    <source>
        <dbReference type="SAM" id="MobiDB-lite"/>
    </source>
</evidence>
<evidence type="ECO:0000256" key="6">
    <source>
        <dbReference type="ARBA" id="ARBA00022837"/>
    </source>
</evidence>